<gene>
    <name evidence="2" type="ORF">Bhyg_04303</name>
</gene>
<protein>
    <submittedName>
        <fullName evidence="2">Uncharacterized protein</fullName>
    </submittedName>
</protein>
<accession>A0A9Q0S9Z5</accession>
<feature type="compositionally biased region" description="Polar residues" evidence="1">
    <location>
        <begin position="1"/>
        <end position="16"/>
    </location>
</feature>
<dbReference type="AlphaFoldDB" id="A0A9Q0S9Z5"/>
<dbReference type="Proteomes" id="UP001151699">
    <property type="component" value="Chromosome A"/>
</dbReference>
<comment type="caution">
    <text evidence="2">The sequence shown here is derived from an EMBL/GenBank/DDBJ whole genome shotgun (WGS) entry which is preliminary data.</text>
</comment>
<dbReference type="EMBL" id="WJQU01000001">
    <property type="protein sequence ID" value="KAJ6649070.1"/>
    <property type="molecule type" value="Genomic_DNA"/>
</dbReference>
<proteinExistence type="predicted"/>
<evidence type="ECO:0000313" key="2">
    <source>
        <dbReference type="EMBL" id="KAJ6649070.1"/>
    </source>
</evidence>
<sequence length="102" mass="11408">MNAVSVQEKTFGNHPNQQEKQRLLTDANETTEFAAVFSVVLIAYCNASTLPETKGVSLPKTEKVQVAQYSETKNQQVEVQNEQRSVNTPLPTSAEKDCREKH</sequence>
<reference evidence="2" key="1">
    <citation type="submission" date="2022-07" db="EMBL/GenBank/DDBJ databases">
        <authorList>
            <person name="Trinca V."/>
            <person name="Uliana J.V.C."/>
            <person name="Torres T.T."/>
            <person name="Ward R.J."/>
            <person name="Monesi N."/>
        </authorList>
    </citation>
    <scope>NUCLEOTIDE SEQUENCE</scope>
    <source>
        <strain evidence="2">HSMRA1968</strain>
        <tissue evidence="2">Whole embryos</tissue>
    </source>
</reference>
<keyword evidence="3" id="KW-1185">Reference proteome</keyword>
<evidence type="ECO:0000256" key="1">
    <source>
        <dbReference type="SAM" id="MobiDB-lite"/>
    </source>
</evidence>
<organism evidence="2 3">
    <name type="scientific">Pseudolycoriella hygida</name>
    <dbReference type="NCBI Taxonomy" id="35572"/>
    <lineage>
        <taxon>Eukaryota</taxon>
        <taxon>Metazoa</taxon>
        <taxon>Ecdysozoa</taxon>
        <taxon>Arthropoda</taxon>
        <taxon>Hexapoda</taxon>
        <taxon>Insecta</taxon>
        <taxon>Pterygota</taxon>
        <taxon>Neoptera</taxon>
        <taxon>Endopterygota</taxon>
        <taxon>Diptera</taxon>
        <taxon>Nematocera</taxon>
        <taxon>Sciaroidea</taxon>
        <taxon>Sciaridae</taxon>
        <taxon>Pseudolycoriella</taxon>
    </lineage>
</organism>
<evidence type="ECO:0000313" key="3">
    <source>
        <dbReference type="Proteomes" id="UP001151699"/>
    </source>
</evidence>
<feature type="region of interest" description="Disordered" evidence="1">
    <location>
        <begin position="72"/>
        <end position="102"/>
    </location>
</feature>
<feature type="compositionally biased region" description="Polar residues" evidence="1">
    <location>
        <begin position="72"/>
        <end position="91"/>
    </location>
</feature>
<name>A0A9Q0S9Z5_9DIPT</name>
<feature type="region of interest" description="Disordered" evidence="1">
    <location>
        <begin position="1"/>
        <end position="21"/>
    </location>
</feature>